<dbReference type="eggNOG" id="COG0140">
    <property type="taxonomic scope" value="Bacteria"/>
</dbReference>
<dbReference type="HAMAP" id="MF_01020">
    <property type="entry name" value="HisE"/>
    <property type="match status" value="1"/>
</dbReference>
<dbReference type="RefSeq" id="WP_013779920.1">
    <property type="nucleotide sequence ID" value="NC_015520.1"/>
</dbReference>
<dbReference type="InterPro" id="IPR021130">
    <property type="entry name" value="PRib-ATP_PPHydrolase-like"/>
</dbReference>
<keyword evidence="14 15" id="KW-0511">Multifunctional enzyme</keyword>
<keyword evidence="9 15" id="KW-0028">Amino-acid biosynthesis</keyword>
<evidence type="ECO:0000256" key="12">
    <source>
        <dbReference type="ARBA" id="ARBA00022840"/>
    </source>
</evidence>
<feature type="region of interest" description="Phosphoribosyl-AMP cyclohydrolase" evidence="15">
    <location>
        <begin position="1"/>
        <end position="117"/>
    </location>
</feature>
<dbReference type="STRING" id="697281.Mahau_0270"/>
<dbReference type="eggNOG" id="COG0139">
    <property type="taxonomic scope" value="Bacteria"/>
</dbReference>
<dbReference type="Gene3D" id="1.10.287.1080">
    <property type="entry name" value="MazG-like"/>
    <property type="match status" value="1"/>
</dbReference>
<dbReference type="InterPro" id="IPR023019">
    <property type="entry name" value="His_synth_HisIE"/>
</dbReference>
<dbReference type="FunFam" id="1.10.287.1080:FF:000002">
    <property type="entry name" value="Histidine biosynthesis bifunctional protein HisIE"/>
    <property type="match status" value="1"/>
</dbReference>
<dbReference type="CDD" id="cd11534">
    <property type="entry name" value="NTP-PPase_HisIE_like"/>
    <property type="match status" value="1"/>
</dbReference>
<organism evidence="17 18">
    <name type="scientific">Mahella australiensis (strain DSM 15567 / CIP 107919 / 50-1 BON)</name>
    <dbReference type="NCBI Taxonomy" id="697281"/>
    <lineage>
        <taxon>Bacteria</taxon>
        <taxon>Bacillati</taxon>
        <taxon>Bacillota</taxon>
        <taxon>Clostridia</taxon>
        <taxon>Thermoanaerobacterales</taxon>
        <taxon>Thermoanaerobacterales Family IV. Incertae Sedis</taxon>
        <taxon>Mahella</taxon>
    </lineage>
</organism>
<dbReference type="InterPro" id="IPR026660">
    <property type="entry name" value="PRA-CH"/>
</dbReference>
<dbReference type="EC" id="3.5.4.19" evidence="15"/>
<dbReference type="HAMAP" id="MF_01021">
    <property type="entry name" value="HisI"/>
    <property type="match status" value="1"/>
</dbReference>
<comment type="pathway">
    <text evidence="5 15">Amino-acid biosynthesis; L-histidine biosynthesis; L-histidine from 5-phospho-alpha-D-ribose 1-diphosphate: step 2/9.</text>
</comment>
<comment type="subcellular location">
    <subcellularLocation>
        <location evidence="3 15">Cytoplasm</location>
    </subcellularLocation>
</comment>
<dbReference type="Pfam" id="PF01502">
    <property type="entry name" value="PRA-CH"/>
    <property type="match status" value="1"/>
</dbReference>
<dbReference type="HOGENOM" id="CLU_048577_3_1_9"/>
<evidence type="ECO:0000256" key="6">
    <source>
        <dbReference type="ARBA" id="ARBA00007731"/>
    </source>
</evidence>
<dbReference type="Proteomes" id="UP000008457">
    <property type="component" value="Chromosome"/>
</dbReference>
<comment type="similarity">
    <text evidence="6 15">In the C-terminal section; belongs to the PRA-PH family.</text>
</comment>
<evidence type="ECO:0000256" key="8">
    <source>
        <dbReference type="ARBA" id="ARBA00022490"/>
    </source>
</evidence>
<evidence type="ECO:0000256" key="9">
    <source>
        <dbReference type="ARBA" id="ARBA00022605"/>
    </source>
</evidence>
<evidence type="ECO:0000313" key="18">
    <source>
        <dbReference type="Proteomes" id="UP000008457"/>
    </source>
</evidence>
<gene>
    <name evidence="15" type="primary">hisI</name>
    <name evidence="15" type="synonym">hisIE</name>
    <name evidence="17" type="ordered locus">Mahau_0270</name>
</gene>
<dbReference type="SUPFAM" id="SSF141734">
    <property type="entry name" value="HisI-like"/>
    <property type="match status" value="1"/>
</dbReference>
<evidence type="ECO:0000256" key="10">
    <source>
        <dbReference type="ARBA" id="ARBA00022741"/>
    </source>
</evidence>
<dbReference type="GO" id="GO:0004635">
    <property type="term" value="F:phosphoribosyl-AMP cyclohydrolase activity"/>
    <property type="evidence" value="ECO:0007669"/>
    <property type="project" value="UniProtKB-UniRule"/>
</dbReference>
<dbReference type="InterPro" id="IPR002496">
    <property type="entry name" value="PRib_AMP_CycHydrolase_dom"/>
</dbReference>
<dbReference type="PANTHER" id="PTHR42945">
    <property type="entry name" value="HISTIDINE BIOSYNTHESIS BIFUNCTIONAL PROTEIN"/>
    <property type="match status" value="1"/>
</dbReference>
<dbReference type="NCBIfam" id="TIGR03188">
    <property type="entry name" value="histidine_hisI"/>
    <property type="match status" value="1"/>
</dbReference>
<dbReference type="EC" id="3.6.1.31" evidence="15"/>
<feature type="region of interest" description="Phosphoribosyl-ATP pyrophosphohydrolase" evidence="15">
    <location>
        <begin position="118"/>
        <end position="206"/>
    </location>
</feature>
<evidence type="ECO:0000256" key="11">
    <source>
        <dbReference type="ARBA" id="ARBA00022801"/>
    </source>
</evidence>
<dbReference type="NCBIfam" id="NF000768">
    <property type="entry name" value="PRK00051.1"/>
    <property type="match status" value="1"/>
</dbReference>
<dbReference type="Gene3D" id="3.10.20.810">
    <property type="entry name" value="Phosphoribosyl-AMP cyclohydrolase"/>
    <property type="match status" value="1"/>
</dbReference>
<keyword evidence="11 15" id="KW-0378">Hydrolase</keyword>
<dbReference type="EMBL" id="CP002360">
    <property type="protein sequence ID" value="AEE95487.1"/>
    <property type="molecule type" value="Genomic_DNA"/>
</dbReference>
<evidence type="ECO:0000313" key="17">
    <source>
        <dbReference type="EMBL" id="AEE95487.1"/>
    </source>
</evidence>
<evidence type="ECO:0000256" key="4">
    <source>
        <dbReference type="ARBA" id="ARBA00005169"/>
    </source>
</evidence>
<dbReference type="PANTHER" id="PTHR42945:SF9">
    <property type="entry name" value="HISTIDINE BIOSYNTHESIS BIFUNCTIONAL PROTEIN HISIE"/>
    <property type="match status" value="1"/>
</dbReference>
<dbReference type="InterPro" id="IPR008179">
    <property type="entry name" value="HisE"/>
</dbReference>
<dbReference type="GO" id="GO:0005737">
    <property type="term" value="C:cytoplasm"/>
    <property type="evidence" value="ECO:0007669"/>
    <property type="project" value="UniProtKB-SubCell"/>
</dbReference>
<reference evidence="18" key="1">
    <citation type="submission" date="2010-11" db="EMBL/GenBank/DDBJ databases">
        <title>The complete genome of Mahella australiensis DSM 15567.</title>
        <authorList>
            <consortium name="US DOE Joint Genome Institute (JGI-PGF)"/>
            <person name="Lucas S."/>
            <person name="Copeland A."/>
            <person name="Lapidus A."/>
            <person name="Bruce D."/>
            <person name="Goodwin L."/>
            <person name="Pitluck S."/>
            <person name="Kyrpides N."/>
            <person name="Mavromatis K."/>
            <person name="Pagani I."/>
            <person name="Ivanova N."/>
            <person name="Teshima H."/>
            <person name="Brettin T."/>
            <person name="Detter J.C."/>
            <person name="Han C."/>
            <person name="Tapia R."/>
            <person name="Land M."/>
            <person name="Hauser L."/>
            <person name="Markowitz V."/>
            <person name="Cheng J.-F."/>
            <person name="Hugenholtz P."/>
            <person name="Woyke T."/>
            <person name="Wu D."/>
            <person name="Spring S."/>
            <person name="Pukall R."/>
            <person name="Steenblock K."/>
            <person name="Schneider S."/>
            <person name="Klenk H.-P."/>
            <person name="Eisen J.A."/>
        </authorList>
    </citation>
    <scope>NUCLEOTIDE SEQUENCE [LARGE SCALE GENOMIC DNA]</scope>
    <source>
        <strain evidence="18">DSM 15567 / CIP 107919 / 50-1 BON</strain>
    </source>
</reference>
<evidence type="ECO:0000256" key="5">
    <source>
        <dbReference type="ARBA" id="ARBA00005204"/>
    </source>
</evidence>
<sequence length="206" mass="23520">MDDFISKLKFDDKGLIPAIIQDYTNGQVLMLAYMNKQSLRKTMETGQTYFYSRSRDELWHKGETSGHFQNVKGMSYDCDGDALLIKVEQMGAACHTGHRSCFFNTVVEQPDIAKGDVLAELYDVIVDRKNNPKEGSYTDYLFEKGIDKILKKVGEESAEVIIAAKNGVYDEVRWEVADLFYHVLVLLVQQGMTLDDIYAELKGRRH</sequence>
<comment type="catalytic activity">
    <reaction evidence="1 15">
        <text>1-(5-phospho-beta-D-ribosyl)-5'-AMP + H2O = 1-(5-phospho-beta-D-ribosyl)-5-[(5-phospho-beta-D-ribosylamino)methylideneamino]imidazole-4-carboxamide</text>
        <dbReference type="Rhea" id="RHEA:20049"/>
        <dbReference type="ChEBI" id="CHEBI:15377"/>
        <dbReference type="ChEBI" id="CHEBI:58435"/>
        <dbReference type="ChEBI" id="CHEBI:59457"/>
        <dbReference type="EC" id="3.5.4.19"/>
    </reaction>
</comment>
<evidence type="ECO:0000256" key="14">
    <source>
        <dbReference type="ARBA" id="ARBA00023268"/>
    </source>
</evidence>
<evidence type="ECO:0000256" key="3">
    <source>
        <dbReference type="ARBA" id="ARBA00004496"/>
    </source>
</evidence>
<evidence type="ECO:0000259" key="16">
    <source>
        <dbReference type="Pfam" id="PF01502"/>
    </source>
</evidence>
<name>F3ZX38_MAHA5</name>
<comment type="similarity">
    <text evidence="7 15">In the N-terminal section; belongs to the PRA-CH family.</text>
</comment>
<evidence type="ECO:0000256" key="1">
    <source>
        <dbReference type="ARBA" id="ARBA00000024"/>
    </source>
</evidence>
<dbReference type="GO" id="GO:0000105">
    <property type="term" value="P:L-histidine biosynthetic process"/>
    <property type="evidence" value="ECO:0007669"/>
    <property type="project" value="UniProtKB-UniRule"/>
</dbReference>
<dbReference type="AlphaFoldDB" id="F3ZX38"/>
<evidence type="ECO:0000256" key="2">
    <source>
        <dbReference type="ARBA" id="ARBA00001460"/>
    </source>
</evidence>
<comment type="pathway">
    <text evidence="4 15">Amino-acid biosynthesis; L-histidine biosynthesis; L-histidine from 5-phospho-alpha-D-ribose 1-diphosphate: step 3/9.</text>
</comment>
<comment type="catalytic activity">
    <reaction evidence="2 15">
        <text>1-(5-phospho-beta-D-ribosyl)-ATP + H2O = 1-(5-phospho-beta-D-ribosyl)-5'-AMP + diphosphate + H(+)</text>
        <dbReference type="Rhea" id="RHEA:22828"/>
        <dbReference type="ChEBI" id="CHEBI:15377"/>
        <dbReference type="ChEBI" id="CHEBI:15378"/>
        <dbReference type="ChEBI" id="CHEBI:33019"/>
        <dbReference type="ChEBI" id="CHEBI:59457"/>
        <dbReference type="ChEBI" id="CHEBI:73183"/>
        <dbReference type="EC" id="3.6.1.31"/>
    </reaction>
</comment>
<dbReference type="KEGG" id="mas:Mahau_0270"/>
<evidence type="ECO:0000256" key="15">
    <source>
        <dbReference type="HAMAP-Rule" id="MF_01019"/>
    </source>
</evidence>
<dbReference type="OrthoDB" id="9795769at2"/>
<keyword evidence="10 15" id="KW-0547">Nucleotide-binding</keyword>
<dbReference type="SUPFAM" id="SSF101386">
    <property type="entry name" value="all-alpha NTP pyrophosphatases"/>
    <property type="match status" value="1"/>
</dbReference>
<dbReference type="GO" id="GO:0005524">
    <property type="term" value="F:ATP binding"/>
    <property type="evidence" value="ECO:0007669"/>
    <property type="project" value="UniProtKB-KW"/>
</dbReference>
<accession>F3ZX38</accession>
<evidence type="ECO:0000256" key="13">
    <source>
        <dbReference type="ARBA" id="ARBA00023102"/>
    </source>
</evidence>
<dbReference type="UniPathway" id="UPA00031">
    <property type="reaction ID" value="UER00007"/>
</dbReference>
<keyword evidence="13 15" id="KW-0368">Histidine biosynthesis</keyword>
<reference evidence="17 18" key="2">
    <citation type="journal article" date="2011" name="Stand. Genomic Sci.">
        <title>Complete genome sequence of Mahella australiensis type strain (50-1 BON).</title>
        <authorList>
            <person name="Sikorski J."/>
            <person name="Teshima H."/>
            <person name="Nolan M."/>
            <person name="Lucas S."/>
            <person name="Hammon N."/>
            <person name="Deshpande S."/>
            <person name="Cheng J.F."/>
            <person name="Pitluck S."/>
            <person name="Liolios K."/>
            <person name="Pagani I."/>
            <person name="Ivanova N."/>
            <person name="Huntemann M."/>
            <person name="Mavromatis K."/>
            <person name="Ovchinikova G."/>
            <person name="Pati A."/>
            <person name="Tapia R."/>
            <person name="Han C."/>
            <person name="Goodwin L."/>
            <person name="Chen A."/>
            <person name="Palaniappan K."/>
            <person name="Land M."/>
            <person name="Hauser L."/>
            <person name="Ngatchou-Djao O.D."/>
            <person name="Rohde M."/>
            <person name="Pukall R."/>
            <person name="Spring S."/>
            <person name="Abt B."/>
            <person name="Goker M."/>
            <person name="Detter J.C."/>
            <person name="Woyke T."/>
            <person name="Bristow J."/>
            <person name="Markowitz V."/>
            <person name="Hugenholtz P."/>
            <person name="Eisen J.A."/>
            <person name="Kyrpides N.C."/>
            <person name="Klenk H.P."/>
            <person name="Lapidus A."/>
        </authorList>
    </citation>
    <scope>NUCLEOTIDE SEQUENCE [LARGE SCALE GENOMIC DNA]</scope>
    <source>
        <strain evidence="18">DSM 15567 / CIP 107919 / 50-1 BON</strain>
    </source>
</reference>
<protein>
    <recommendedName>
        <fullName evidence="15">Histidine biosynthesis bifunctional protein HisIE</fullName>
    </recommendedName>
    <domain>
        <recommendedName>
            <fullName evidence="15">Phosphoribosyl-AMP cyclohydrolase</fullName>
            <shortName evidence="15">PRA-CH</shortName>
            <ecNumber evidence="15">3.5.4.19</ecNumber>
        </recommendedName>
    </domain>
    <domain>
        <recommendedName>
            <fullName evidence="15">Phosphoribosyl-ATP pyrophosphatase</fullName>
            <shortName evidence="15">PRA-PH</shortName>
            <ecNumber evidence="15">3.6.1.31</ecNumber>
        </recommendedName>
    </domain>
</protein>
<dbReference type="Pfam" id="PF01503">
    <property type="entry name" value="PRA-PH"/>
    <property type="match status" value="1"/>
</dbReference>
<keyword evidence="18" id="KW-1185">Reference proteome</keyword>
<dbReference type="NCBIfam" id="NF002747">
    <property type="entry name" value="PRK02759.1"/>
    <property type="match status" value="1"/>
</dbReference>
<keyword evidence="8 15" id="KW-0963">Cytoplasm</keyword>
<evidence type="ECO:0000256" key="7">
    <source>
        <dbReference type="ARBA" id="ARBA00008299"/>
    </source>
</evidence>
<proteinExistence type="inferred from homology"/>
<feature type="domain" description="Phosphoribosyl-AMP cyclohydrolase" evidence="16">
    <location>
        <begin position="30"/>
        <end position="103"/>
    </location>
</feature>
<dbReference type="HAMAP" id="MF_01019">
    <property type="entry name" value="HisIE"/>
    <property type="match status" value="1"/>
</dbReference>
<dbReference type="InterPro" id="IPR038019">
    <property type="entry name" value="PRib_AMP_CycHydrolase_sf"/>
</dbReference>
<dbReference type="FunFam" id="3.10.20.810:FF:000001">
    <property type="entry name" value="Histidine biosynthesis bifunctional protein HisIE"/>
    <property type="match status" value="1"/>
</dbReference>
<dbReference type="GO" id="GO:0004636">
    <property type="term" value="F:phosphoribosyl-ATP diphosphatase activity"/>
    <property type="evidence" value="ECO:0007669"/>
    <property type="project" value="UniProtKB-UniRule"/>
</dbReference>
<keyword evidence="12 15" id="KW-0067">ATP-binding</keyword>